<dbReference type="InterPro" id="IPR017904">
    <property type="entry name" value="ADF/Cofilin"/>
</dbReference>
<name>A0A1F5L8Y1_PENAI</name>
<dbReference type="CDD" id="cd11286">
    <property type="entry name" value="ADF_cofilin_like"/>
    <property type="match status" value="1"/>
</dbReference>
<proteinExistence type="inferred from homology"/>
<dbReference type="InterPro" id="IPR002108">
    <property type="entry name" value="ADF-H"/>
</dbReference>
<dbReference type="GO" id="GO:0016363">
    <property type="term" value="C:nuclear matrix"/>
    <property type="evidence" value="ECO:0007669"/>
    <property type="project" value="UniProtKB-SubCell"/>
</dbReference>
<dbReference type="SUPFAM" id="SSF55753">
    <property type="entry name" value="Actin depolymerizing proteins"/>
    <property type="match status" value="1"/>
</dbReference>
<dbReference type="SMART" id="SM00102">
    <property type="entry name" value="ADF"/>
    <property type="match status" value="1"/>
</dbReference>
<dbReference type="GO" id="GO:0015629">
    <property type="term" value="C:actin cytoskeleton"/>
    <property type="evidence" value="ECO:0007669"/>
    <property type="project" value="InterPro"/>
</dbReference>
<comment type="similarity">
    <text evidence="2">Belongs to the actin-binding proteins ADF family.</text>
</comment>
<dbReference type="PANTHER" id="PTHR11913">
    <property type="entry name" value="COFILIN-RELATED"/>
    <property type="match status" value="1"/>
</dbReference>
<dbReference type="Proteomes" id="UP000177622">
    <property type="component" value="Unassembled WGS sequence"/>
</dbReference>
<dbReference type="InterPro" id="IPR029006">
    <property type="entry name" value="ADF-H/Gelsolin-like_dom_sf"/>
</dbReference>
<sequence>MTRGFATITPQCEEAFDQVKETDTLDYVIYEASSQDKKISVAESGKYKDYAEFLTHFKEDTPRYAVVDFKYDSPSGGEQRHKLVFITWYANVASVPEKASIHDRTYYTTNKDHLYRAFEEISLHVQAHTQAELAHATIMNQFKVL</sequence>
<evidence type="ECO:0000256" key="1">
    <source>
        <dbReference type="ARBA" id="ARBA00004109"/>
    </source>
</evidence>
<comment type="caution">
    <text evidence="7">The sequence shown here is derived from an EMBL/GenBank/DDBJ whole genome shotgun (WGS) entry which is preliminary data.</text>
</comment>
<evidence type="ECO:0000256" key="4">
    <source>
        <dbReference type="ARBA" id="ARBA00023203"/>
    </source>
</evidence>
<organism evidence="7 8">
    <name type="scientific">Penicillium arizonense</name>
    <dbReference type="NCBI Taxonomy" id="1835702"/>
    <lineage>
        <taxon>Eukaryota</taxon>
        <taxon>Fungi</taxon>
        <taxon>Dikarya</taxon>
        <taxon>Ascomycota</taxon>
        <taxon>Pezizomycotina</taxon>
        <taxon>Eurotiomycetes</taxon>
        <taxon>Eurotiomycetidae</taxon>
        <taxon>Eurotiales</taxon>
        <taxon>Aspergillaceae</taxon>
        <taxon>Penicillium</taxon>
    </lineage>
</organism>
<dbReference type="AlphaFoldDB" id="A0A1F5L8Y1"/>
<protein>
    <recommendedName>
        <fullName evidence="3">Cofilin</fullName>
    </recommendedName>
    <alternativeName>
        <fullName evidence="5">Actin-depolymerizing factor 1</fullName>
    </alternativeName>
</protein>
<dbReference type="GeneID" id="34580037"/>
<dbReference type="EMBL" id="LXJU01000022">
    <property type="protein sequence ID" value="OGE49371.1"/>
    <property type="molecule type" value="Genomic_DNA"/>
</dbReference>
<evidence type="ECO:0000313" key="7">
    <source>
        <dbReference type="EMBL" id="OGE49371.1"/>
    </source>
</evidence>
<gene>
    <name evidence="7" type="ORF">PENARI_c022G00239</name>
</gene>
<reference evidence="7 8" key="1">
    <citation type="journal article" date="2016" name="Sci. Rep.">
        <title>Penicillium arizonense, a new, genome sequenced fungal species, reveals a high chemical diversity in secreted metabolites.</title>
        <authorList>
            <person name="Grijseels S."/>
            <person name="Nielsen J.C."/>
            <person name="Randelovic M."/>
            <person name="Nielsen J."/>
            <person name="Nielsen K.F."/>
            <person name="Workman M."/>
            <person name="Frisvad J.C."/>
        </authorList>
    </citation>
    <scope>NUCLEOTIDE SEQUENCE [LARGE SCALE GENOMIC DNA]</scope>
    <source>
        <strain evidence="7 8">CBS 141311</strain>
    </source>
</reference>
<evidence type="ECO:0000259" key="6">
    <source>
        <dbReference type="PROSITE" id="PS51263"/>
    </source>
</evidence>
<accession>A0A1F5L8Y1</accession>
<evidence type="ECO:0000313" key="8">
    <source>
        <dbReference type="Proteomes" id="UP000177622"/>
    </source>
</evidence>
<evidence type="ECO:0000256" key="3">
    <source>
        <dbReference type="ARBA" id="ARBA00015630"/>
    </source>
</evidence>
<comment type="subcellular location">
    <subcellularLocation>
        <location evidence="1">Nucleus matrix</location>
    </subcellularLocation>
</comment>
<dbReference type="Gene3D" id="3.40.20.10">
    <property type="entry name" value="Severin"/>
    <property type="match status" value="1"/>
</dbReference>
<dbReference type="GO" id="GO:0003779">
    <property type="term" value="F:actin binding"/>
    <property type="evidence" value="ECO:0007669"/>
    <property type="project" value="UniProtKB-KW"/>
</dbReference>
<keyword evidence="4" id="KW-0009">Actin-binding</keyword>
<dbReference type="PROSITE" id="PS51263">
    <property type="entry name" value="ADF_H"/>
    <property type="match status" value="1"/>
</dbReference>
<dbReference type="OrthoDB" id="10249245at2759"/>
<feature type="domain" description="ADF-H" evidence="6">
    <location>
        <begin position="4"/>
        <end position="143"/>
    </location>
</feature>
<keyword evidence="8" id="KW-1185">Reference proteome</keyword>
<evidence type="ECO:0000256" key="2">
    <source>
        <dbReference type="ARBA" id="ARBA00006844"/>
    </source>
</evidence>
<dbReference type="STRING" id="1835702.A0A1F5L8Y1"/>
<evidence type="ECO:0000256" key="5">
    <source>
        <dbReference type="ARBA" id="ARBA00032427"/>
    </source>
</evidence>
<dbReference type="RefSeq" id="XP_022484822.1">
    <property type="nucleotide sequence ID" value="XM_022635303.1"/>
</dbReference>
<dbReference type="GO" id="GO:0030042">
    <property type="term" value="P:actin filament depolymerization"/>
    <property type="evidence" value="ECO:0007669"/>
    <property type="project" value="InterPro"/>
</dbReference>
<dbReference type="Pfam" id="PF00241">
    <property type="entry name" value="Cofilin_ADF"/>
    <property type="match status" value="1"/>
</dbReference>